<dbReference type="RefSeq" id="XP_068358330.1">
    <property type="nucleotide sequence ID" value="XM_068505350.1"/>
</dbReference>
<sequence length="241" mass="27101">MSTKAVNSVVYNISNVPEAGKYFPLGQHIQNVQFGNLAPVNTQNNNKIILIGDPFVGKTTLVGCMKTNNYQQDYYATIGVAYVQIDCSLNSHDIKLNIWDTAGQEKTNALTKAYYRGANFACICFAYDDPKSFKNVHSWYSQIKENSGNDLNGIFLIGCKSDLEHKISDEEIAAICKQYKLEFFETSAKEKTNVEKLVKRLCYIGILMQQVQSHAKKVVIVDTVDIAKEQPKSQKDEKCKC</sequence>
<dbReference type="Gene3D" id="3.40.50.300">
    <property type="entry name" value="P-loop containing nucleotide triphosphate hydrolases"/>
    <property type="match status" value="1"/>
</dbReference>
<keyword evidence="3" id="KW-1185">Reference proteome</keyword>
<dbReference type="CDD" id="cd00154">
    <property type="entry name" value="Rab"/>
    <property type="match status" value="1"/>
</dbReference>
<name>A0A1J4K2K1_9EUKA</name>
<dbReference type="VEuPathDB" id="TrichDB:TRFO_27128"/>
<evidence type="ECO:0000313" key="3">
    <source>
        <dbReference type="Proteomes" id="UP000179807"/>
    </source>
</evidence>
<organism evidence="2 3">
    <name type="scientific">Tritrichomonas foetus</name>
    <dbReference type="NCBI Taxonomy" id="1144522"/>
    <lineage>
        <taxon>Eukaryota</taxon>
        <taxon>Metamonada</taxon>
        <taxon>Parabasalia</taxon>
        <taxon>Tritrichomonadida</taxon>
        <taxon>Tritrichomonadidae</taxon>
        <taxon>Tritrichomonas</taxon>
    </lineage>
</organism>
<dbReference type="PRINTS" id="PR00449">
    <property type="entry name" value="RASTRNSFRMNG"/>
</dbReference>
<dbReference type="AlphaFoldDB" id="A0A1J4K2K1"/>
<dbReference type="GeneID" id="94840054"/>
<proteinExistence type="inferred from homology"/>
<dbReference type="SMART" id="SM00175">
    <property type="entry name" value="RAB"/>
    <property type="match status" value="1"/>
</dbReference>
<dbReference type="Pfam" id="PF00071">
    <property type="entry name" value="Ras"/>
    <property type="match status" value="1"/>
</dbReference>
<evidence type="ECO:0000256" key="1">
    <source>
        <dbReference type="ARBA" id="ARBA00006270"/>
    </source>
</evidence>
<dbReference type="SMART" id="SM00174">
    <property type="entry name" value="RHO"/>
    <property type="match status" value="1"/>
</dbReference>
<dbReference type="InterPro" id="IPR005225">
    <property type="entry name" value="Small_GTP-bd"/>
</dbReference>
<dbReference type="SUPFAM" id="SSF52540">
    <property type="entry name" value="P-loop containing nucleoside triphosphate hydrolases"/>
    <property type="match status" value="1"/>
</dbReference>
<protein>
    <submittedName>
        <fullName evidence="2">Ras-related protein YPTC6</fullName>
    </submittedName>
</protein>
<dbReference type="InterPro" id="IPR050209">
    <property type="entry name" value="Rab_GTPases_membrane_traffic"/>
</dbReference>
<dbReference type="SMART" id="SM00176">
    <property type="entry name" value="RAN"/>
    <property type="match status" value="1"/>
</dbReference>
<dbReference type="InterPro" id="IPR001806">
    <property type="entry name" value="Small_GTPase"/>
</dbReference>
<dbReference type="PROSITE" id="PS51421">
    <property type="entry name" value="RAS"/>
    <property type="match status" value="1"/>
</dbReference>
<evidence type="ECO:0000313" key="2">
    <source>
        <dbReference type="EMBL" id="OHT05194.1"/>
    </source>
</evidence>
<dbReference type="GO" id="GO:0005525">
    <property type="term" value="F:GTP binding"/>
    <property type="evidence" value="ECO:0007669"/>
    <property type="project" value="InterPro"/>
</dbReference>
<dbReference type="EMBL" id="MLAK01000766">
    <property type="protein sequence ID" value="OHT05194.1"/>
    <property type="molecule type" value="Genomic_DNA"/>
</dbReference>
<dbReference type="Proteomes" id="UP000179807">
    <property type="component" value="Unassembled WGS sequence"/>
</dbReference>
<dbReference type="FunFam" id="3.40.50.300:FF:001329">
    <property type="entry name" value="Small GTP-binding protein, putative"/>
    <property type="match status" value="1"/>
</dbReference>
<dbReference type="SMART" id="SM00173">
    <property type="entry name" value="RAS"/>
    <property type="match status" value="1"/>
</dbReference>
<dbReference type="OrthoDB" id="10481987at2759"/>
<dbReference type="GO" id="GO:0003924">
    <property type="term" value="F:GTPase activity"/>
    <property type="evidence" value="ECO:0007669"/>
    <property type="project" value="InterPro"/>
</dbReference>
<dbReference type="InterPro" id="IPR027417">
    <property type="entry name" value="P-loop_NTPase"/>
</dbReference>
<accession>A0A1J4K2K1</accession>
<dbReference type="NCBIfam" id="TIGR00231">
    <property type="entry name" value="small_GTP"/>
    <property type="match status" value="1"/>
</dbReference>
<dbReference type="PANTHER" id="PTHR47979">
    <property type="entry name" value="DRAB11-RELATED"/>
    <property type="match status" value="1"/>
</dbReference>
<comment type="similarity">
    <text evidence="1">Belongs to the small GTPase superfamily. Rab family.</text>
</comment>
<gene>
    <name evidence="2" type="primary">YPTC6</name>
    <name evidence="2" type="ORF">TRFO_27128</name>
</gene>
<dbReference type="PROSITE" id="PS51419">
    <property type="entry name" value="RAB"/>
    <property type="match status" value="1"/>
</dbReference>
<reference evidence="2" key="1">
    <citation type="submission" date="2016-10" db="EMBL/GenBank/DDBJ databases">
        <authorList>
            <person name="Benchimol M."/>
            <person name="Almeida L.G."/>
            <person name="Vasconcelos A.T."/>
            <person name="Perreira-Neves A."/>
            <person name="Rosa I.A."/>
            <person name="Tasca T."/>
            <person name="Bogo M.R."/>
            <person name="de Souza W."/>
        </authorList>
    </citation>
    <scope>NUCLEOTIDE SEQUENCE [LARGE SCALE GENOMIC DNA]</scope>
    <source>
        <strain evidence="2">K</strain>
    </source>
</reference>
<comment type="caution">
    <text evidence="2">The sequence shown here is derived from an EMBL/GenBank/DDBJ whole genome shotgun (WGS) entry which is preliminary data.</text>
</comment>